<feature type="domain" description="Bulb-type lectin" evidence="21">
    <location>
        <begin position="709"/>
        <end position="828"/>
    </location>
</feature>
<dbReference type="EMBL" id="JAFEMO010000012">
    <property type="protein sequence ID" value="KAH7553751.1"/>
    <property type="molecule type" value="Genomic_DNA"/>
</dbReference>
<evidence type="ECO:0000256" key="9">
    <source>
        <dbReference type="ARBA" id="ARBA00022989"/>
    </source>
</evidence>
<dbReference type="InterPro" id="IPR011009">
    <property type="entry name" value="Kinase-like_dom_sf"/>
</dbReference>
<protein>
    <recommendedName>
        <fullName evidence="2">non-specific serine/threonine protein kinase</fullName>
        <ecNumber evidence="2">2.7.11.1</ecNumber>
    </recommendedName>
</protein>
<evidence type="ECO:0000313" key="24">
    <source>
        <dbReference type="Proteomes" id="UP000827721"/>
    </source>
</evidence>
<comment type="caution">
    <text evidence="23">The sequence shown here is derived from an EMBL/GenBank/DDBJ whole genome shotgun (WGS) entry which is preliminary data.</text>
</comment>
<evidence type="ECO:0000256" key="15">
    <source>
        <dbReference type="PROSITE-ProRule" id="PRU00076"/>
    </source>
</evidence>
<evidence type="ECO:0000256" key="2">
    <source>
        <dbReference type="ARBA" id="ARBA00012513"/>
    </source>
</evidence>
<dbReference type="Pfam" id="PF01453">
    <property type="entry name" value="B_lectin"/>
    <property type="match status" value="2"/>
</dbReference>
<evidence type="ECO:0000256" key="13">
    <source>
        <dbReference type="ARBA" id="ARBA00047899"/>
    </source>
</evidence>
<dbReference type="PANTHER" id="PTHR47974">
    <property type="entry name" value="OS07G0415500 PROTEIN"/>
    <property type="match status" value="1"/>
</dbReference>
<keyword evidence="24" id="KW-1185">Reference proteome</keyword>
<dbReference type="PROSITE" id="PS00108">
    <property type="entry name" value="PROTEIN_KINASE_ST"/>
    <property type="match status" value="1"/>
</dbReference>
<evidence type="ECO:0000256" key="8">
    <source>
        <dbReference type="ARBA" id="ARBA00022840"/>
    </source>
</evidence>
<dbReference type="EC" id="2.7.11.1" evidence="2"/>
<keyword evidence="4 17" id="KW-0812">Transmembrane</keyword>
<evidence type="ECO:0000256" key="10">
    <source>
        <dbReference type="ARBA" id="ARBA00023136"/>
    </source>
</evidence>
<dbReference type="InterPro" id="IPR000858">
    <property type="entry name" value="S_locus_glycoprot_dom"/>
</dbReference>
<feature type="domain" description="Protein kinase" evidence="19">
    <location>
        <begin position="1193"/>
        <end position="1447"/>
    </location>
</feature>
<dbReference type="SMART" id="SM00220">
    <property type="entry name" value="S_TKc"/>
    <property type="match status" value="1"/>
</dbReference>
<evidence type="ECO:0000256" key="4">
    <source>
        <dbReference type="ARBA" id="ARBA00022692"/>
    </source>
</evidence>
<feature type="transmembrane region" description="Helical" evidence="17">
    <location>
        <begin position="455"/>
        <end position="480"/>
    </location>
</feature>
<feature type="domain" description="Apple" evidence="22">
    <location>
        <begin position="1012"/>
        <end position="1084"/>
    </location>
</feature>
<evidence type="ECO:0000259" key="21">
    <source>
        <dbReference type="PROSITE" id="PS50927"/>
    </source>
</evidence>
<evidence type="ECO:0000256" key="11">
    <source>
        <dbReference type="ARBA" id="ARBA00023157"/>
    </source>
</evidence>
<evidence type="ECO:0000256" key="5">
    <source>
        <dbReference type="ARBA" id="ARBA00022729"/>
    </source>
</evidence>
<evidence type="ECO:0000256" key="17">
    <source>
        <dbReference type="SAM" id="Phobius"/>
    </source>
</evidence>
<dbReference type="SUPFAM" id="SSF51110">
    <property type="entry name" value="alpha-D-mannose-specific plant lectins"/>
    <property type="match status" value="2"/>
</dbReference>
<dbReference type="Pfam" id="PF00069">
    <property type="entry name" value="Pkinase"/>
    <property type="match status" value="1"/>
</dbReference>
<evidence type="ECO:0000256" key="18">
    <source>
        <dbReference type="SAM" id="SignalP"/>
    </source>
</evidence>
<dbReference type="InterPro" id="IPR000719">
    <property type="entry name" value="Prot_kinase_dom"/>
</dbReference>
<dbReference type="InterPro" id="IPR003609">
    <property type="entry name" value="Pan_app"/>
</dbReference>
<comment type="catalytic activity">
    <reaction evidence="14">
        <text>L-seryl-[protein] + ATP = O-phospho-L-seryl-[protein] + ADP + H(+)</text>
        <dbReference type="Rhea" id="RHEA:17989"/>
        <dbReference type="Rhea" id="RHEA-COMP:9863"/>
        <dbReference type="Rhea" id="RHEA-COMP:11604"/>
        <dbReference type="ChEBI" id="CHEBI:15378"/>
        <dbReference type="ChEBI" id="CHEBI:29999"/>
        <dbReference type="ChEBI" id="CHEBI:30616"/>
        <dbReference type="ChEBI" id="CHEBI:83421"/>
        <dbReference type="ChEBI" id="CHEBI:456216"/>
        <dbReference type="EC" id="2.7.11.1"/>
    </reaction>
</comment>
<keyword evidence="7" id="KW-0418">Kinase</keyword>
<keyword evidence="10 17" id="KW-0472">Membrane</keyword>
<name>A0ABQ8HBA5_9ROSI</name>
<dbReference type="PROSITE" id="PS00107">
    <property type="entry name" value="PROTEIN_KINASE_ATP"/>
    <property type="match status" value="1"/>
</dbReference>
<dbReference type="CDD" id="cd01098">
    <property type="entry name" value="PAN_AP_plant"/>
    <property type="match status" value="2"/>
</dbReference>
<dbReference type="Pfam" id="PF00954">
    <property type="entry name" value="S_locus_glycop"/>
    <property type="match status" value="2"/>
</dbReference>
<evidence type="ECO:0000256" key="6">
    <source>
        <dbReference type="ARBA" id="ARBA00022741"/>
    </source>
</evidence>
<keyword evidence="3" id="KW-0808">Transferase</keyword>
<feature type="transmembrane region" description="Helical" evidence="17">
    <location>
        <begin position="679"/>
        <end position="699"/>
    </location>
</feature>
<feature type="binding site" evidence="16">
    <location>
        <position position="1221"/>
    </location>
    <ligand>
        <name>ATP</name>
        <dbReference type="ChEBI" id="CHEBI:30616"/>
    </ligand>
</feature>
<dbReference type="InterPro" id="IPR008271">
    <property type="entry name" value="Ser/Thr_kinase_AS"/>
</dbReference>
<organism evidence="23 24">
    <name type="scientific">Xanthoceras sorbifolium</name>
    <dbReference type="NCBI Taxonomy" id="99658"/>
    <lineage>
        <taxon>Eukaryota</taxon>
        <taxon>Viridiplantae</taxon>
        <taxon>Streptophyta</taxon>
        <taxon>Embryophyta</taxon>
        <taxon>Tracheophyta</taxon>
        <taxon>Spermatophyta</taxon>
        <taxon>Magnoliopsida</taxon>
        <taxon>eudicotyledons</taxon>
        <taxon>Gunneridae</taxon>
        <taxon>Pentapetalae</taxon>
        <taxon>rosids</taxon>
        <taxon>malvids</taxon>
        <taxon>Sapindales</taxon>
        <taxon>Sapindaceae</taxon>
        <taxon>Xanthoceroideae</taxon>
        <taxon>Xanthoceras</taxon>
    </lineage>
</organism>
<dbReference type="InterPro" id="IPR000742">
    <property type="entry name" value="EGF"/>
</dbReference>
<dbReference type="InterPro" id="IPR017441">
    <property type="entry name" value="Protein_kinase_ATP_BS"/>
</dbReference>
<evidence type="ECO:0000259" key="20">
    <source>
        <dbReference type="PROSITE" id="PS50026"/>
    </source>
</evidence>
<dbReference type="SMART" id="SM00473">
    <property type="entry name" value="PAN_AP"/>
    <property type="match status" value="2"/>
</dbReference>
<keyword evidence="9 17" id="KW-1133">Transmembrane helix</keyword>
<feature type="domain" description="EGF-like" evidence="20">
    <location>
        <begin position="962"/>
        <end position="998"/>
    </location>
</feature>
<feature type="domain" description="Apple" evidence="22">
    <location>
        <begin position="334"/>
        <end position="413"/>
    </location>
</feature>
<feature type="transmembrane region" description="Helical" evidence="17">
    <location>
        <begin position="1136"/>
        <end position="1159"/>
    </location>
</feature>
<keyword evidence="12" id="KW-0325">Glycoprotein</keyword>
<comment type="subcellular location">
    <subcellularLocation>
        <location evidence="1">Membrane</location>
        <topology evidence="1">Single-pass membrane protein</topology>
    </subcellularLocation>
</comment>
<evidence type="ECO:0000256" key="12">
    <source>
        <dbReference type="ARBA" id="ARBA00023180"/>
    </source>
</evidence>
<proteinExistence type="predicted"/>
<dbReference type="SUPFAM" id="SSF56112">
    <property type="entry name" value="Protein kinase-like (PK-like)"/>
    <property type="match status" value="3"/>
</dbReference>
<dbReference type="InterPro" id="IPR036426">
    <property type="entry name" value="Bulb-type_lectin_dom_sf"/>
</dbReference>
<accession>A0ABQ8HBA5</accession>
<dbReference type="PROSITE" id="PS50026">
    <property type="entry name" value="EGF_3"/>
    <property type="match status" value="2"/>
</dbReference>
<dbReference type="PROSITE" id="PS50011">
    <property type="entry name" value="PROTEIN_KINASE_DOM"/>
    <property type="match status" value="1"/>
</dbReference>
<keyword evidence="6 16" id="KW-0547">Nucleotide-binding</keyword>
<dbReference type="PROSITE" id="PS50948">
    <property type="entry name" value="PAN"/>
    <property type="match status" value="2"/>
</dbReference>
<evidence type="ECO:0000256" key="7">
    <source>
        <dbReference type="ARBA" id="ARBA00022777"/>
    </source>
</evidence>
<evidence type="ECO:0000256" key="3">
    <source>
        <dbReference type="ARBA" id="ARBA00022679"/>
    </source>
</evidence>
<evidence type="ECO:0000259" key="22">
    <source>
        <dbReference type="PROSITE" id="PS50948"/>
    </source>
</evidence>
<dbReference type="Gene3D" id="2.90.10.10">
    <property type="entry name" value="Bulb-type lectin domain"/>
    <property type="match status" value="2"/>
</dbReference>
<dbReference type="PANTHER" id="PTHR47974:SF4">
    <property type="entry name" value="RECEPTOR-LIKE SERINE_THREONINE-PROTEIN KINASE"/>
    <property type="match status" value="1"/>
</dbReference>
<dbReference type="Gene3D" id="1.10.510.10">
    <property type="entry name" value="Transferase(Phosphotransferase) domain 1"/>
    <property type="match status" value="1"/>
</dbReference>
<feature type="domain" description="Bulb-type lectin" evidence="21">
    <location>
        <begin position="31"/>
        <end position="151"/>
    </location>
</feature>
<evidence type="ECO:0000256" key="14">
    <source>
        <dbReference type="ARBA" id="ARBA00048679"/>
    </source>
</evidence>
<gene>
    <name evidence="23" type="ORF">JRO89_XS12G0051300</name>
</gene>
<reference evidence="23 24" key="1">
    <citation type="submission" date="2021-02" db="EMBL/GenBank/DDBJ databases">
        <title>Plant Genome Project.</title>
        <authorList>
            <person name="Zhang R.-G."/>
        </authorList>
    </citation>
    <scope>NUCLEOTIDE SEQUENCE [LARGE SCALE GENOMIC DNA]</scope>
    <source>
        <tissue evidence="23">Leaves</tissue>
    </source>
</reference>
<dbReference type="Gene3D" id="3.30.200.20">
    <property type="entry name" value="Phosphorylase Kinase, domain 1"/>
    <property type="match status" value="2"/>
</dbReference>
<keyword evidence="5 18" id="KW-0732">Signal</keyword>
<comment type="catalytic activity">
    <reaction evidence="13">
        <text>L-threonyl-[protein] + ATP = O-phospho-L-threonyl-[protein] + ADP + H(+)</text>
        <dbReference type="Rhea" id="RHEA:46608"/>
        <dbReference type="Rhea" id="RHEA-COMP:11060"/>
        <dbReference type="Rhea" id="RHEA-COMP:11605"/>
        <dbReference type="ChEBI" id="CHEBI:15378"/>
        <dbReference type="ChEBI" id="CHEBI:30013"/>
        <dbReference type="ChEBI" id="CHEBI:30616"/>
        <dbReference type="ChEBI" id="CHEBI:61977"/>
        <dbReference type="ChEBI" id="CHEBI:456216"/>
        <dbReference type="EC" id="2.7.11.1"/>
    </reaction>
</comment>
<evidence type="ECO:0000259" key="19">
    <source>
        <dbReference type="PROSITE" id="PS50011"/>
    </source>
</evidence>
<dbReference type="CDD" id="cd14066">
    <property type="entry name" value="STKc_IRAK"/>
    <property type="match status" value="1"/>
</dbReference>
<evidence type="ECO:0000256" key="1">
    <source>
        <dbReference type="ARBA" id="ARBA00004167"/>
    </source>
</evidence>
<keyword evidence="8 16" id="KW-0067">ATP-binding</keyword>
<dbReference type="Pfam" id="PF08276">
    <property type="entry name" value="PAN_2"/>
    <property type="match status" value="2"/>
</dbReference>
<dbReference type="SMART" id="SM00108">
    <property type="entry name" value="B_lectin"/>
    <property type="match status" value="2"/>
</dbReference>
<dbReference type="Proteomes" id="UP000827721">
    <property type="component" value="Unassembled WGS sequence"/>
</dbReference>
<evidence type="ECO:0000313" key="23">
    <source>
        <dbReference type="EMBL" id="KAH7553751.1"/>
    </source>
</evidence>
<dbReference type="SMART" id="SM00181">
    <property type="entry name" value="EGF"/>
    <property type="match status" value="2"/>
</dbReference>
<keyword evidence="15" id="KW-0245">EGF-like domain</keyword>
<keyword evidence="11" id="KW-1015">Disulfide bond</keyword>
<feature type="domain" description="EGF-like" evidence="20">
    <location>
        <begin position="284"/>
        <end position="320"/>
    </location>
</feature>
<dbReference type="CDD" id="cd00028">
    <property type="entry name" value="B_lectin"/>
    <property type="match status" value="2"/>
</dbReference>
<dbReference type="InterPro" id="IPR001480">
    <property type="entry name" value="Bulb-type_lectin_dom"/>
</dbReference>
<sequence length="1481" mass="167241">MKLPTVIPSLLTVLIFFFLSFEASTSFQNFFGRESSLSVEDSSHVLISPDRTFTCGFYGLGGENAYWFSIWFTNSRDRTVVWMANRDRPVNGQGSRVSLRRNGAMVLTDVDGTVIWMTNTTSTWAHRAELLDSGNLVLKDIQGKILWQSFDFPTDTLLPSQYLTKSTKLISRIGSGNFGSGYYNFYFDNDNVLRLMYDGPDTSSVYWPNPDLDVFQNGRTLYNSSRIAVLDDMGTFLSSDRLQFSAIDMGFGIKRRLTMDYDGNLRLYSLNSVTGSWMISWQALRQQCNVHGICGRNGVCVYTPEPKCSCPLGYEVTEPGNWNKGCKPKFNATCSNTQQVKFIKIPQVDFYGYDLNYSVPISFDSCMKLCLDDCRCEAFSYRLTGQGLCFTKSVLFNGLSTPNFPGNIYLKLPANVEALEPTSLIGTDLVCPPSVSKIVIGSSSMYETSVKRVRWIYLYGFAIAIGAIEVIFIVSGWWLLFRRHDVPSLLEDGYRIISSQFRRFSYAELKKATKSFKEEVGRGASGAVYKGVLEDEREVAVKRLGDFYQGEEVYGVMILEMVKGIRLSNWVLGDGDEEETELKRFVRVVKRKIQCREDSWIEDIVDPRMNGKFSKNQVATLVRIGISCVEEDRSKRPTMDSVVQALLECEAEPEVDRRQSHIQYHTLELLTKSKSFMKLAMGSLGLFILLIFAPSMTWAQAGLKGLLRLGLGNFLAVEKESDFLTSPNGTFSSGFYKVGTNAYCYSIWFTNSVNKTVVWMANRDKPVNGKRSRLILHRNGNLVLTDEDSSVVWSTNTFAGADVEAQLLETGNLVLVDQATRIIWESFDSPTDTLLPFQPLTKNTSLVSMRSQGTYLSGLYNWKFDDNNVLNLIYDGPLVSSVYWPDTGTPMFKNGRTPYNSSRVAILNDRGSFRSSDNFRFNASDSGVGPRRRLTLDYDGMLRLYSLDESTGIWKISWMPAGLDNCLVHGLCGVNGVCIYNPQPTCTCPYGFNVNDPSDWSKGCSPSFNLTCDPNESDFKQLHNTDYYGYDLGIWRSGISLEDCKNRCLNDCRCKGFAYLTDGGGLCFPKGILLNGYRMPSKSSIMHIRIPKGMINSSAEQVKLRTFDLNCSSGEIVLEGRSTNGEKTSKNLYMKYLIAFVGSFAVLEIVLTGLGWWYVFRKHVHEELINMGYDVLAMGFKRFTYAELKQATRNFKEEIGKGGFGTVYKGVLDDKRIVAVKRLEGILQGDAEFWAEVSTIGRINHRNLVKLWGFCVENEHKLLVYEYVENGSLDKILFEDSASILGSDQRYDIAVGTAKGLSYLHEECLEWVLHCDVKPQNILLDDQLEPKVADFGMSKLFKDRHDTRFSRVRGTRGYLAPEWMMNLKIDAKADVYSYGIVLLELLTGRSASGFQSAEVPDHKCNHLIQWTVKQMKHEGLKKIIDPRLTTNKFDKEKLERMMKVALLCVADDCDARPPMSKVVELLSRYDESTTSSPDHES</sequence>
<feature type="signal peptide" evidence="18">
    <location>
        <begin position="1"/>
        <end position="26"/>
    </location>
</feature>
<evidence type="ECO:0000256" key="16">
    <source>
        <dbReference type="PROSITE-ProRule" id="PRU10141"/>
    </source>
</evidence>
<feature type="chain" id="PRO_5047205704" description="non-specific serine/threonine protein kinase" evidence="18">
    <location>
        <begin position="27"/>
        <end position="1481"/>
    </location>
</feature>
<comment type="caution">
    <text evidence="15">Lacks conserved residue(s) required for the propagation of feature annotation.</text>
</comment>
<dbReference type="PROSITE" id="PS50927">
    <property type="entry name" value="BULB_LECTIN"/>
    <property type="match status" value="2"/>
</dbReference>